<proteinExistence type="predicted"/>
<evidence type="ECO:0000313" key="2">
    <source>
        <dbReference type="EMBL" id="KAG2100142.1"/>
    </source>
</evidence>
<feature type="compositionally biased region" description="Basic and acidic residues" evidence="1">
    <location>
        <begin position="18"/>
        <end position="30"/>
    </location>
</feature>
<reference evidence="2" key="1">
    <citation type="journal article" date="2020" name="New Phytol.">
        <title>Comparative genomics reveals dynamic genome evolution in host specialist ectomycorrhizal fungi.</title>
        <authorList>
            <person name="Lofgren L.A."/>
            <person name="Nguyen N.H."/>
            <person name="Vilgalys R."/>
            <person name="Ruytinx J."/>
            <person name="Liao H.L."/>
            <person name="Branco S."/>
            <person name="Kuo A."/>
            <person name="LaButti K."/>
            <person name="Lipzen A."/>
            <person name="Andreopoulos W."/>
            <person name="Pangilinan J."/>
            <person name="Riley R."/>
            <person name="Hundley H."/>
            <person name="Na H."/>
            <person name="Barry K."/>
            <person name="Grigoriev I.V."/>
            <person name="Stajich J.E."/>
            <person name="Kennedy P.G."/>
        </authorList>
    </citation>
    <scope>NUCLEOTIDE SEQUENCE</scope>
    <source>
        <strain evidence="2">FC423</strain>
    </source>
</reference>
<feature type="compositionally biased region" description="Polar residues" evidence="1">
    <location>
        <begin position="35"/>
        <end position="46"/>
    </location>
</feature>
<sequence>MDENSFHRKTSWGWLKPSHPDRPLVQERGRRAASQDLSSLPDSRNGSRGRFLGSVPKLLDKVTKCFARSARQSLNPETTTASSSPQDIQFIQSNKDITAPTLEPNPEQSFNSWIAEAEDLDPKFVNKRIAEATEGVAGIGQVPTIVQDTSSAINNLPSVSDAIDTFSALLRPLKAFNFIVNEIANVHPYAKAALSIFTCASKMILDQANRDVAVSSLLSKISEVYVFITEEEELAKIQSMLAIYGKIAQQTLECADFISHYSETKSASMFSTVSCNNSETEWLVTPL</sequence>
<name>A0A9P7F1G4_9AGAM</name>
<dbReference type="AlphaFoldDB" id="A0A9P7F1G4"/>
<accession>A0A9P7F1G4</accession>
<dbReference type="OrthoDB" id="2693510at2759"/>
<feature type="region of interest" description="Disordered" evidence="1">
    <location>
        <begin position="1"/>
        <end position="52"/>
    </location>
</feature>
<dbReference type="GeneID" id="64705748"/>
<dbReference type="RefSeq" id="XP_041289402.1">
    <property type="nucleotide sequence ID" value="XM_041443489.1"/>
</dbReference>
<dbReference type="EMBL" id="JABBWM010000055">
    <property type="protein sequence ID" value="KAG2100142.1"/>
    <property type="molecule type" value="Genomic_DNA"/>
</dbReference>
<keyword evidence="3" id="KW-1185">Reference proteome</keyword>
<evidence type="ECO:0000256" key="1">
    <source>
        <dbReference type="SAM" id="MobiDB-lite"/>
    </source>
</evidence>
<gene>
    <name evidence="2" type="ORF">F5147DRAFT_813275</name>
</gene>
<protein>
    <recommendedName>
        <fullName evidence="4">Fungal STAND N-terminal Goodbye domain-containing protein</fullName>
    </recommendedName>
</protein>
<feature type="non-terminal residue" evidence="2">
    <location>
        <position position="1"/>
    </location>
</feature>
<organism evidence="2 3">
    <name type="scientific">Suillus discolor</name>
    <dbReference type="NCBI Taxonomy" id="1912936"/>
    <lineage>
        <taxon>Eukaryota</taxon>
        <taxon>Fungi</taxon>
        <taxon>Dikarya</taxon>
        <taxon>Basidiomycota</taxon>
        <taxon>Agaricomycotina</taxon>
        <taxon>Agaricomycetes</taxon>
        <taxon>Agaricomycetidae</taxon>
        <taxon>Boletales</taxon>
        <taxon>Suillineae</taxon>
        <taxon>Suillaceae</taxon>
        <taxon>Suillus</taxon>
    </lineage>
</organism>
<dbReference type="Proteomes" id="UP000823399">
    <property type="component" value="Unassembled WGS sequence"/>
</dbReference>
<comment type="caution">
    <text evidence="2">The sequence shown here is derived from an EMBL/GenBank/DDBJ whole genome shotgun (WGS) entry which is preliminary data.</text>
</comment>
<evidence type="ECO:0000313" key="3">
    <source>
        <dbReference type="Proteomes" id="UP000823399"/>
    </source>
</evidence>
<evidence type="ECO:0008006" key="4">
    <source>
        <dbReference type="Google" id="ProtNLM"/>
    </source>
</evidence>